<evidence type="ECO:0000313" key="1">
    <source>
        <dbReference type="EMBL" id="MCY9549997.1"/>
    </source>
</evidence>
<dbReference type="InterPro" id="IPR043519">
    <property type="entry name" value="NT_sf"/>
</dbReference>
<gene>
    <name evidence="1" type="ORF">M5W82_24300</name>
</gene>
<dbReference type="Gene3D" id="3.30.460.10">
    <property type="entry name" value="Beta Polymerase, domain 2"/>
    <property type="match status" value="1"/>
</dbReference>
<dbReference type="RefSeq" id="WP_268639875.1">
    <property type="nucleotide sequence ID" value="NZ_JAMDLZ010000067.1"/>
</dbReference>
<name>A0ABT4EWE2_9BACI</name>
<proteinExistence type="predicted"/>
<dbReference type="SUPFAM" id="SSF81301">
    <property type="entry name" value="Nucleotidyltransferase"/>
    <property type="match status" value="1"/>
</dbReference>
<sequence length="254" mass="29400">MVQWEIEFNDVKTGVVIVKLKPIKAAERFINQHFPDCQGAVLAGSVVRGEETDSSDLDIVIFEKNIMASYRESLIDFGWPIEIFVHNLTSYKHFFEMDYKEAKPSMQRMLSEGIILKDEGIIDSIKKEAKEILKKGPEEWTEEEVMIKRYFITDVLDDFIGCNNRAEEIFIANSLADLVHEFVLRTNGYWIGSSKWIIRALKHYDVKFTEEFIDAFDDFYKTGEKGKVIQLTEIVLEPFGGRLFEGFSLGKEKL</sequence>
<organism evidence="1 2">
    <name type="scientific">Lysinibacillus xylanilyticus</name>
    <dbReference type="NCBI Taxonomy" id="582475"/>
    <lineage>
        <taxon>Bacteria</taxon>
        <taxon>Bacillati</taxon>
        <taxon>Bacillota</taxon>
        <taxon>Bacilli</taxon>
        <taxon>Bacillales</taxon>
        <taxon>Bacillaceae</taxon>
        <taxon>Lysinibacillus</taxon>
    </lineage>
</organism>
<dbReference type="CDD" id="cd05403">
    <property type="entry name" value="NT_KNTase_like"/>
    <property type="match status" value="1"/>
</dbReference>
<accession>A0ABT4EWE2</accession>
<dbReference type="EMBL" id="JAMDLZ010000067">
    <property type="protein sequence ID" value="MCY9549997.1"/>
    <property type="molecule type" value="Genomic_DNA"/>
</dbReference>
<evidence type="ECO:0000313" key="2">
    <source>
        <dbReference type="Proteomes" id="UP001527052"/>
    </source>
</evidence>
<reference evidence="1 2" key="1">
    <citation type="submission" date="2022-05" db="EMBL/GenBank/DDBJ databases">
        <title>Genome Sequencing of Bee-Associated Microbes.</title>
        <authorList>
            <person name="Dunlap C."/>
        </authorList>
    </citation>
    <scope>NUCLEOTIDE SEQUENCE [LARGE SCALE GENOMIC DNA]</scope>
    <source>
        <strain evidence="1 2">NRRL BD-083</strain>
    </source>
</reference>
<comment type="caution">
    <text evidence="1">The sequence shown here is derived from an EMBL/GenBank/DDBJ whole genome shotgun (WGS) entry which is preliminary data.</text>
</comment>
<dbReference type="Proteomes" id="UP001527052">
    <property type="component" value="Unassembled WGS sequence"/>
</dbReference>
<protein>
    <submittedName>
        <fullName evidence="1">Nucleotidyltransferase domain-containing protein</fullName>
    </submittedName>
</protein>
<keyword evidence="2" id="KW-1185">Reference proteome</keyword>